<organism evidence="4 5">
    <name type="scientific">Peptacetobacter hiranonis (strain DSM 13275 / JCM 10541 / KCTC 15199 / TO-931)</name>
    <name type="common">Clostridium hiranonis</name>
    <dbReference type="NCBI Taxonomy" id="500633"/>
    <lineage>
        <taxon>Bacteria</taxon>
        <taxon>Bacillati</taxon>
        <taxon>Bacillota</taxon>
        <taxon>Clostridia</taxon>
        <taxon>Peptostreptococcales</taxon>
        <taxon>Peptostreptococcaceae</taxon>
        <taxon>Peptacetobacter</taxon>
    </lineage>
</organism>
<dbReference type="PROSITE" id="PS50076">
    <property type="entry name" value="DNAJ_2"/>
    <property type="match status" value="1"/>
</dbReference>
<dbReference type="OrthoDB" id="9816462at2"/>
<name>B6G163_PEPHT</name>
<sequence>MIESIWDILGIDPTTDKKKIKKAYAEKTKVYHPEDYPEEFKIVQEAYQWAMKYASKSVLDDEDLEIGINTNKSTDEVIEVNKKEENKSIEIDYSNLEEEDFKIKDNRKEKTNKKSETNSSNNKKSKDGEIFNEIYNERTRDDEVDQMRYFLDYIEKKIPKKINMEMFKLILSNSYIKSYLEHPDFKTRFEEIMVNKSYADTLYTEKKMSEIARKYNLYKVARAIDKDTKRRYIVGIRTPVFMLGIAVAVSGMFLKVESKKAEKAEQISNSINQSIEKSGETVHKIRESMLNTSLIVNKDFINGYDVTVDEEDGYYSILDKDKNTILGNVSRVEFTMSNLIIAYQAGEYSIINTSNGNIAKTKYSDIKSADIIKDNDKKYGIVGMEKDKIWYIIDENGNKIQKISGEPNIGKIKVEIKDGKTSFVSEK</sequence>
<reference evidence="4 5" key="1">
    <citation type="submission" date="2008-09" db="EMBL/GenBank/DDBJ databases">
        <authorList>
            <person name="Fulton L."/>
            <person name="Clifton S."/>
            <person name="Fulton B."/>
            <person name="Xu J."/>
            <person name="Minx P."/>
            <person name="Pepin K.H."/>
            <person name="Johnson M."/>
            <person name="Thiruvilangam P."/>
            <person name="Bhonagiri V."/>
            <person name="Nash W.E."/>
            <person name="Mardis E.R."/>
            <person name="Wilson R.K."/>
        </authorList>
    </citation>
    <scope>NUCLEOTIDE SEQUENCE [LARGE SCALE GENOMIC DNA]</scope>
    <source>
        <strain evidence="4 5">DSM 13275</strain>
    </source>
</reference>
<dbReference type="STRING" id="500633.CLOHIR_01869"/>
<dbReference type="EMBL" id="ABWP01000071">
    <property type="protein sequence ID" value="EEA84469.1"/>
    <property type="molecule type" value="Genomic_DNA"/>
</dbReference>
<proteinExistence type="predicted"/>
<dbReference type="InterPro" id="IPR001623">
    <property type="entry name" value="DnaJ_domain"/>
</dbReference>
<dbReference type="HOGENOM" id="CLU_760196_0_0_9"/>
<keyword evidence="1" id="KW-0235">DNA replication</keyword>
<protein>
    <submittedName>
        <fullName evidence="4">DnaJ domain protein</fullName>
    </submittedName>
</protein>
<dbReference type="CDD" id="cd06257">
    <property type="entry name" value="DnaJ"/>
    <property type="match status" value="1"/>
</dbReference>
<dbReference type="SUPFAM" id="SSF46565">
    <property type="entry name" value="Chaperone J-domain"/>
    <property type="match status" value="1"/>
</dbReference>
<keyword evidence="5" id="KW-1185">Reference proteome</keyword>
<feature type="compositionally biased region" description="Basic and acidic residues" evidence="2">
    <location>
        <begin position="107"/>
        <end position="116"/>
    </location>
</feature>
<accession>B6G163</accession>
<evidence type="ECO:0000313" key="4">
    <source>
        <dbReference type="EMBL" id="EEA84469.1"/>
    </source>
</evidence>
<dbReference type="GO" id="GO:0006260">
    <property type="term" value="P:DNA replication"/>
    <property type="evidence" value="ECO:0007669"/>
    <property type="project" value="UniProtKB-KW"/>
</dbReference>
<dbReference type="RefSeq" id="WP_006440731.1">
    <property type="nucleotide sequence ID" value="NZ_DS995358.1"/>
</dbReference>
<feature type="region of interest" description="Disordered" evidence="2">
    <location>
        <begin position="107"/>
        <end position="126"/>
    </location>
</feature>
<dbReference type="SMART" id="SM00271">
    <property type="entry name" value="DnaJ"/>
    <property type="match status" value="1"/>
</dbReference>
<gene>
    <name evidence="4" type="ORF">CLOHIR_01869</name>
</gene>
<dbReference type="Gene3D" id="1.10.287.110">
    <property type="entry name" value="DnaJ domain"/>
    <property type="match status" value="1"/>
</dbReference>
<evidence type="ECO:0000256" key="2">
    <source>
        <dbReference type="SAM" id="MobiDB-lite"/>
    </source>
</evidence>
<dbReference type="eggNOG" id="COG0484">
    <property type="taxonomic scope" value="Bacteria"/>
</dbReference>
<evidence type="ECO:0000313" key="5">
    <source>
        <dbReference type="Proteomes" id="UP000003178"/>
    </source>
</evidence>
<feature type="domain" description="J" evidence="3">
    <location>
        <begin position="4"/>
        <end position="63"/>
    </location>
</feature>
<dbReference type="Pfam" id="PF00226">
    <property type="entry name" value="DnaJ"/>
    <property type="match status" value="1"/>
</dbReference>
<evidence type="ECO:0000259" key="3">
    <source>
        <dbReference type="PROSITE" id="PS50076"/>
    </source>
</evidence>
<dbReference type="InterPro" id="IPR036869">
    <property type="entry name" value="J_dom_sf"/>
</dbReference>
<dbReference type="AlphaFoldDB" id="B6G163"/>
<reference evidence="4 5" key="2">
    <citation type="submission" date="2008-10" db="EMBL/GenBank/DDBJ databases">
        <title>Draft genome sequence of Clostridium hiranonis (DSM 13275).</title>
        <authorList>
            <person name="Sudarsanam P."/>
            <person name="Ley R."/>
            <person name="Guruge J."/>
            <person name="Turnbaugh P.J."/>
            <person name="Mahowald M."/>
            <person name="Liep D."/>
            <person name="Gordon J."/>
        </authorList>
    </citation>
    <scope>NUCLEOTIDE SEQUENCE [LARGE SCALE GENOMIC DNA]</scope>
    <source>
        <strain evidence="4 5">DSM 13275</strain>
    </source>
</reference>
<dbReference type="Proteomes" id="UP000003178">
    <property type="component" value="Unassembled WGS sequence"/>
</dbReference>
<evidence type="ECO:0000256" key="1">
    <source>
        <dbReference type="ARBA" id="ARBA00022705"/>
    </source>
</evidence>
<comment type="caution">
    <text evidence="4">The sequence shown here is derived from an EMBL/GenBank/DDBJ whole genome shotgun (WGS) entry which is preliminary data.</text>
</comment>